<gene>
    <name evidence="2" type="ORF">HF203_09680</name>
</gene>
<feature type="region of interest" description="Disordered" evidence="1">
    <location>
        <begin position="1"/>
        <end position="99"/>
    </location>
</feature>
<dbReference type="Proteomes" id="UP000740754">
    <property type="component" value="Unassembled WGS sequence"/>
</dbReference>
<evidence type="ECO:0000256" key="1">
    <source>
        <dbReference type="SAM" id="MobiDB-lite"/>
    </source>
</evidence>
<dbReference type="Pfam" id="PF12118">
    <property type="entry name" value="SprA-related"/>
    <property type="match status" value="1"/>
</dbReference>
<protein>
    <recommendedName>
        <fullName evidence="4">SprA family protein</fullName>
    </recommendedName>
</protein>
<feature type="compositionally biased region" description="Polar residues" evidence="1">
    <location>
        <begin position="31"/>
        <end position="52"/>
    </location>
</feature>
<accession>A0ABX1I8Y4</accession>
<keyword evidence="3" id="KW-1185">Reference proteome</keyword>
<dbReference type="RefSeq" id="WP_168669098.1">
    <property type="nucleotide sequence ID" value="NZ_JAAXKX010000012.1"/>
</dbReference>
<evidence type="ECO:0000313" key="3">
    <source>
        <dbReference type="Proteomes" id="UP000740754"/>
    </source>
</evidence>
<name>A0ABX1I8Y4_9GAMM</name>
<dbReference type="InterPro" id="IPR021973">
    <property type="entry name" value="SprA-related"/>
</dbReference>
<sequence length="224" mass="24114">MEIHAGLGMSLRPYQSPGTESAGADAAHQEGTASSAGRETQTEAHAQSSEQPHTPDELRLIEQLRQRDREVRAHEQAHVAAGGRYVTSGPSYDYQTGPDGRQYAIGGEVQIDTSEERDPAATLEKAEALQRAALAPAEPSGQDLRVAAQARAMQIEAQRELRALEQADQQLRQLDGEQTASRARQQGQEVDTGAAAPTAQARLERRIAGLFAPAVSGERLNQFA</sequence>
<reference evidence="2 3" key="1">
    <citation type="submission" date="2020-04" db="EMBL/GenBank/DDBJ databases">
        <title>Draft Whole-Genome sequence of Marichromatium bheemlicum DSM 18632, type strain.</title>
        <authorList>
            <person name="Kyndt J.A."/>
            <person name="Meyer T.E."/>
        </authorList>
    </citation>
    <scope>NUCLEOTIDE SEQUENCE [LARGE SCALE GENOMIC DNA]</scope>
    <source>
        <strain evidence="2 3">DSM 18632</strain>
    </source>
</reference>
<organism evidence="2 3">
    <name type="scientific">Marichromatium bheemlicum</name>
    <dbReference type="NCBI Taxonomy" id="365339"/>
    <lineage>
        <taxon>Bacteria</taxon>
        <taxon>Pseudomonadati</taxon>
        <taxon>Pseudomonadota</taxon>
        <taxon>Gammaproteobacteria</taxon>
        <taxon>Chromatiales</taxon>
        <taxon>Chromatiaceae</taxon>
        <taxon>Marichromatium</taxon>
    </lineage>
</organism>
<evidence type="ECO:0000313" key="2">
    <source>
        <dbReference type="EMBL" id="NKN33494.1"/>
    </source>
</evidence>
<dbReference type="EMBL" id="JAAXKX010000012">
    <property type="protein sequence ID" value="NKN33494.1"/>
    <property type="molecule type" value="Genomic_DNA"/>
</dbReference>
<comment type="caution">
    <text evidence="2">The sequence shown here is derived from an EMBL/GenBank/DDBJ whole genome shotgun (WGS) entry which is preliminary data.</text>
</comment>
<feature type="compositionally biased region" description="Polar residues" evidence="1">
    <location>
        <begin position="170"/>
        <end position="189"/>
    </location>
</feature>
<evidence type="ECO:0008006" key="4">
    <source>
        <dbReference type="Google" id="ProtNLM"/>
    </source>
</evidence>
<feature type="compositionally biased region" description="Basic and acidic residues" evidence="1">
    <location>
        <begin position="53"/>
        <end position="77"/>
    </location>
</feature>
<feature type="region of interest" description="Disordered" evidence="1">
    <location>
        <begin position="170"/>
        <end position="198"/>
    </location>
</feature>
<proteinExistence type="predicted"/>